<dbReference type="InterPro" id="IPR052509">
    <property type="entry name" value="Metal_resp_DNA-bind_regulator"/>
</dbReference>
<organism evidence="2 3">
    <name type="scientific">Nonomuraea fuscirosea</name>
    <dbReference type="NCBI Taxonomy" id="1291556"/>
    <lineage>
        <taxon>Bacteria</taxon>
        <taxon>Bacillati</taxon>
        <taxon>Actinomycetota</taxon>
        <taxon>Actinomycetes</taxon>
        <taxon>Streptosporangiales</taxon>
        <taxon>Streptosporangiaceae</taxon>
        <taxon>Nonomuraea</taxon>
    </lineage>
</organism>
<dbReference type="InterPro" id="IPR005149">
    <property type="entry name" value="Tscrpt_reg_PadR_N"/>
</dbReference>
<protein>
    <submittedName>
        <fullName evidence="2">PadR family transcriptional regulator</fullName>
    </submittedName>
</protein>
<evidence type="ECO:0000259" key="1">
    <source>
        <dbReference type="Pfam" id="PF03551"/>
    </source>
</evidence>
<dbReference type="Gene3D" id="1.10.10.10">
    <property type="entry name" value="Winged helix-like DNA-binding domain superfamily/Winged helix DNA-binding domain"/>
    <property type="match status" value="1"/>
</dbReference>
<accession>A0A2T0N999</accession>
<dbReference type="Pfam" id="PF03551">
    <property type="entry name" value="PadR"/>
    <property type="match status" value="1"/>
</dbReference>
<name>A0A2T0N999_9ACTN</name>
<comment type="caution">
    <text evidence="2">The sequence shown here is derived from an EMBL/GenBank/DDBJ whole genome shotgun (WGS) entry which is preliminary data.</text>
</comment>
<evidence type="ECO:0000313" key="3">
    <source>
        <dbReference type="Proteomes" id="UP000238312"/>
    </source>
</evidence>
<gene>
    <name evidence="2" type="ORF">B0I32_102421</name>
</gene>
<dbReference type="SUPFAM" id="SSF46785">
    <property type="entry name" value="Winged helix' DNA-binding domain"/>
    <property type="match status" value="1"/>
</dbReference>
<dbReference type="AlphaFoldDB" id="A0A2T0N999"/>
<dbReference type="Proteomes" id="UP000238312">
    <property type="component" value="Unassembled WGS sequence"/>
</dbReference>
<proteinExistence type="predicted"/>
<feature type="domain" description="Transcription regulator PadR N-terminal" evidence="1">
    <location>
        <begin position="16"/>
        <end position="92"/>
    </location>
</feature>
<dbReference type="PANTHER" id="PTHR33169:SF27">
    <property type="entry name" value="TRANSCRIPTIONAL REGULATOR PADR FAMILY PROTEIN"/>
    <property type="match status" value="1"/>
</dbReference>
<sequence>MSMKATGQRSTLGLIVLGLLAEEPMHAYRMQQLIRQRGKDRVVNVRARQSLYQVVERLLRLGLIAVRETVPGGSHPDRVVYAITEAGRETATEWQRQMLSLGRDPFPEFVAAVSMLMALPPDDARRQLERRIELLAADLAETEAVLAASDGLPRLFLLDEEYRRALLTAELAWVRSVVTDLRDRRLDWDEPWRRRVAADFDLPPDEARSPDERTTS</sequence>
<keyword evidence="3" id="KW-1185">Reference proteome</keyword>
<dbReference type="OrthoDB" id="8443918at2"/>
<evidence type="ECO:0000313" key="2">
    <source>
        <dbReference type="EMBL" id="PRX69364.1"/>
    </source>
</evidence>
<dbReference type="InterPro" id="IPR036390">
    <property type="entry name" value="WH_DNA-bd_sf"/>
</dbReference>
<dbReference type="PANTHER" id="PTHR33169">
    <property type="entry name" value="PADR-FAMILY TRANSCRIPTIONAL REGULATOR"/>
    <property type="match status" value="1"/>
</dbReference>
<dbReference type="InterPro" id="IPR036388">
    <property type="entry name" value="WH-like_DNA-bd_sf"/>
</dbReference>
<dbReference type="EMBL" id="PVNG01000002">
    <property type="protein sequence ID" value="PRX69364.1"/>
    <property type="molecule type" value="Genomic_DNA"/>
</dbReference>
<reference evidence="2 3" key="1">
    <citation type="submission" date="2018-03" db="EMBL/GenBank/DDBJ databases">
        <title>Genomic Encyclopedia of Type Strains, Phase III (KMG-III): the genomes of soil and plant-associated and newly described type strains.</title>
        <authorList>
            <person name="Whitman W."/>
        </authorList>
    </citation>
    <scope>NUCLEOTIDE SEQUENCE [LARGE SCALE GENOMIC DNA]</scope>
    <source>
        <strain evidence="2 3">CGMCC 4.7104</strain>
    </source>
</reference>